<dbReference type="GO" id="GO:0005886">
    <property type="term" value="C:plasma membrane"/>
    <property type="evidence" value="ECO:0007669"/>
    <property type="project" value="UniProtKB-SubCell"/>
</dbReference>
<proteinExistence type="inferred from homology"/>
<evidence type="ECO:0000256" key="1">
    <source>
        <dbReference type="ARBA" id="ARBA00004236"/>
    </source>
</evidence>
<dbReference type="Gene3D" id="1.10.287.950">
    <property type="entry name" value="Methyl-accepting chemotaxis protein"/>
    <property type="match status" value="1"/>
</dbReference>
<feature type="domain" description="Methyl-accepting transducer" evidence="7">
    <location>
        <begin position="464"/>
        <end position="687"/>
    </location>
</feature>
<evidence type="ECO:0000256" key="4">
    <source>
        <dbReference type="ARBA" id="ARBA00023224"/>
    </source>
</evidence>
<dbReference type="STRING" id="1714355.BTO28_01650"/>
<dbReference type="OrthoDB" id="2489132at2"/>
<dbReference type="GO" id="GO:0007165">
    <property type="term" value="P:signal transduction"/>
    <property type="evidence" value="ECO:0007669"/>
    <property type="project" value="UniProtKB-KW"/>
</dbReference>
<evidence type="ECO:0000256" key="5">
    <source>
        <dbReference type="ARBA" id="ARBA00029447"/>
    </source>
</evidence>
<keyword evidence="2" id="KW-1003">Cell membrane</keyword>
<dbReference type="PANTHER" id="PTHR32089:SF112">
    <property type="entry name" value="LYSOZYME-LIKE PROTEIN-RELATED"/>
    <property type="match status" value="1"/>
</dbReference>
<feature type="domain" description="HAMP" evidence="8">
    <location>
        <begin position="379"/>
        <end position="435"/>
    </location>
</feature>
<reference evidence="9 10" key="1">
    <citation type="submission" date="2016-12" db="EMBL/GenBank/DDBJ databases">
        <title>Domibacillus sp. SAB 38T whole genome sequencing.</title>
        <authorList>
            <person name="Verma A."/>
            <person name="Ojha A.K."/>
            <person name="Krishnamurthi S."/>
        </authorList>
    </citation>
    <scope>NUCLEOTIDE SEQUENCE [LARGE SCALE GENOMIC DNA]</scope>
    <source>
        <strain evidence="9 10">SAB 38</strain>
    </source>
</reference>
<comment type="caution">
    <text evidence="9">The sequence shown here is derived from an EMBL/GenBank/DDBJ whole genome shotgun (WGS) entry which is preliminary data.</text>
</comment>
<evidence type="ECO:0000256" key="3">
    <source>
        <dbReference type="ARBA" id="ARBA00023136"/>
    </source>
</evidence>
<keyword evidence="10" id="KW-1185">Reference proteome</keyword>
<gene>
    <name evidence="9" type="ORF">BTO28_01650</name>
</gene>
<dbReference type="SMART" id="SM00283">
    <property type="entry name" value="MA"/>
    <property type="match status" value="1"/>
</dbReference>
<dbReference type="Pfam" id="PF00015">
    <property type="entry name" value="MCPsignal"/>
    <property type="match status" value="1"/>
</dbReference>
<evidence type="ECO:0000313" key="9">
    <source>
        <dbReference type="EMBL" id="OMP68351.1"/>
    </source>
</evidence>
<protein>
    <submittedName>
        <fullName evidence="9">Methyl-accepting chemotaxis protein</fullName>
    </submittedName>
</protein>
<dbReference type="InterPro" id="IPR004089">
    <property type="entry name" value="MCPsignal_dom"/>
</dbReference>
<dbReference type="Proteomes" id="UP000188613">
    <property type="component" value="Unassembled WGS sequence"/>
</dbReference>
<keyword evidence="4 6" id="KW-0807">Transducer</keyword>
<sequence>MGFFGWLNVREGLPLWWSYRLNRHMTDSVAEIFEGIARTRTTLLSEWAHEQWVFLGKIAQELSFIPDHDTNDYLKKKMQKNRYFTELFVISPELLFTNSTYGKQIGEAGNQDVKKAAVYVFDNKERLLYGPYIDEVTEEIDPRSSSFHDEVTLLFLQPVIERGQVVSIAAGRIPNDVLGDLIQREAGHIYPDSGDNYLFMAKSNMDSSISPGTALSRSRFEDRTFTFGENLKDGVHTKHWGTVKIQKHTEFEIRFTDPATNELHPGVENTIQNGSNLFVEFPGYSDYRHIPVIGKGVTFQMPGSPDIWGMMCEGDLEEVYRVRSISWRLQKQFVFFLLISIILQQATTWIPAIPNWTGLIIGLVYGAIAAVAFYRKGLNPIVERLRKMTDITREIAEGGGDLTNRLDSQLLFHDETGALGRWVNNLIDSQDELMSKVKSAALDVEETNQSLREKTMLAEHDSVEVIEQMSEMLEAIQLQLKDVQQAMGQVDQVGHTLTGLEKMSQEQIEHAQKEVAGIDAKMNGIVNKVNEALKLTDNFKELSNNIGTIVETINAIAYQTNLLALNAAIEAARAGEYGKGFGVVALEIRKLADQTTLATKEISDTLDQIESSSTLVRTAIQESSGEVKSGVEVVRSVQDVLVSMAKTSDSQPDITDQMKDIIGNIAVINEQNARTVESVDRSTGEMAGLIKEVRFDSEQSSLVAAALRRTVDKFKLSRV</sequence>
<dbReference type="SUPFAM" id="SSF58104">
    <property type="entry name" value="Methyl-accepting chemotaxis protein (MCP) signaling domain"/>
    <property type="match status" value="1"/>
</dbReference>
<dbReference type="EMBL" id="MSFI01000002">
    <property type="protein sequence ID" value="OMP68351.1"/>
    <property type="molecule type" value="Genomic_DNA"/>
</dbReference>
<dbReference type="PROSITE" id="PS50111">
    <property type="entry name" value="CHEMOTAXIS_TRANSDUC_2"/>
    <property type="match status" value="1"/>
</dbReference>
<dbReference type="RefSeq" id="WP_076763449.1">
    <property type="nucleotide sequence ID" value="NZ_MSFI01000002.1"/>
</dbReference>
<dbReference type="AlphaFoldDB" id="A0A1V2ABI3"/>
<evidence type="ECO:0000259" key="8">
    <source>
        <dbReference type="PROSITE" id="PS50885"/>
    </source>
</evidence>
<dbReference type="PROSITE" id="PS50885">
    <property type="entry name" value="HAMP"/>
    <property type="match status" value="1"/>
</dbReference>
<evidence type="ECO:0000259" key="7">
    <source>
        <dbReference type="PROSITE" id="PS50111"/>
    </source>
</evidence>
<organism evidence="9 10">
    <name type="scientific">Domibacillus epiphyticus</name>
    <dbReference type="NCBI Taxonomy" id="1714355"/>
    <lineage>
        <taxon>Bacteria</taxon>
        <taxon>Bacillati</taxon>
        <taxon>Bacillota</taxon>
        <taxon>Bacilli</taxon>
        <taxon>Bacillales</taxon>
        <taxon>Bacillaceae</taxon>
        <taxon>Domibacillus</taxon>
    </lineage>
</organism>
<comment type="subcellular location">
    <subcellularLocation>
        <location evidence="1">Cell membrane</location>
    </subcellularLocation>
</comment>
<name>A0A1V2ABI3_9BACI</name>
<evidence type="ECO:0000313" key="10">
    <source>
        <dbReference type="Proteomes" id="UP000188613"/>
    </source>
</evidence>
<keyword evidence="3" id="KW-0472">Membrane</keyword>
<dbReference type="CDD" id="cd06225">
    <property type="entry name" value="HAMP"/>
    <property type="match status" value="1"/>
</dbReference>
<dbReference type="PANTHER" id="PTHR32089">
    <property type="entry name" value="METHYL-ACCEPTING CHEMOTAXIS PROTEIN MCPB"/>
    <property type="match status" value="1"/>
</dbReference>
<evidence type="ECO:0000256" key="6">
    <source>
        <dbReference type="PROSITE-ProRule" id="PRU00284"/>
    </source>
</evidence>
<accession>A0A1V2ABI3</accession>
<dbReference type="InterPro" id="IPR003660">
    <property type="entry name" value="HAMP_dom"/>
</dbReference>
<comment type="similarity">
    <text evidence="5">Belongs to the methyl-accepting chemotaxis (MCP) protein family.</text>
</comment>
<evidence type="ECO:0000256" key="2">
    <source>
        <dbReference type="ARBA" id="ARBA00022475"/>
    </source>
</evidence>